<protein>
    <submittedName>
        <fullName evidence="2">Uncharacterized protein</fullName>
    </submittedName>
</protein>
<name>A0A4Z2GDT7_9TELE</name>
<evidence type="ECO:0000256" key="1">
    <source>
        <dbReference type="SAM" id="MobiDB-lite"/>
    </source>
</evidence>
<reference evidence="2 3" key="1">
    <citation type="submission" date="2019-03" db="EMBL/GenBank/DDBJ databases">
        <title>First draft genome of Liparis tanakae, snailfish: a comprehensive survey of snailfish specific genes.</title>
        <authorList>
            <person name="Kim W."/>
            <person name="Song I."/>
            <person name="Jeong J.-H."/>
            <person name="Kim D."/>
            <person name="Kim S."/>
            <person name="Ryu S."/>
            <person name="Song J.Y."/>
            <person name="Lee S.K."/>
        </authorList>
    </citation>
    <scope>NUCLEOTIDE SEQUENCE [LARGE SCALE GENOMIC DNA]</scope>
    <source>
        <tissue evidence="2">Muscle</tissue>
    </source>
</reference>
<gene>
    <name evidence="2" type="ORF">EYF80_038449</name>
</gene>
<evidence type="ECO:0000313" key="3">
    <source>
        <dbReference type="Proteomes" id="UP000314294"/>
    </source>
</evidence>
<comment type="caution">
    <text evidence="2">The sequence shown here is derived from an EMBL/GenBank/DDBJ whole genome shotgun (WGS) entry which is preliminary data.</text>
</comment>
<feature type="compositionally biased region" description="Basic and acidic residues" evidence="1">
    <location>
        <begin position="128"/>
        <end position="145"/>
    </location>
</feature>
<organism evidence="2 3">
    <name type="scientific">Liparis tanakae</name>
    <name type="common">Tanaka's snailfish</name>
    <dbReference type="NCBI Taxonomy" id="230148"/>
    <lineage>
        <taxon>Eukaryota</taxon>
        <taxon>Metazoa</taxon>
        <taxon>Chordata</taxon>
        <taxon>Craniata</taxon>
        <taxon>Vertebrata</taxon>
        <taxon>Euteleostomi</taxon>
        <taxon>Actinopterygii</taxon>
        <taxon>Neopterygii</taxon>
        <taxon>Teleostei</taxon>
        <taxon>Neoteleostei</taxon>
        <taxon>Acanthomorphata</taxon>
        <taxon>Eupercaria</taxon>
        <taxon>Perciformes</taxon>
        <taxon>Cottioidei</taxon>
        <taxon>Cottales</taxon>
        <taxon>Liparidae</taxon>
        <taxon>Liparis</taxon>
    </lineage>
</organism>
<proteinExistence type="predicted"/>
<accession>A0A4Z2GDT7</accession>
<dbReference type="EMBL" id="SRLO01000585">
    <property type="protein sequence ID" value="TNN51351.1"/>
    <property type="molecule type" value="Genomic_DNA"/>
</dbReference>
<dbReference type="AlphaFoldDB" id="A0A4Z2GDT7"/>
<dbReference type="Proteomes" id="UP000314294">
    <property type="component" value="Unassembled WGS sequence"/>
</dbReference>
<evidence type="ECO:0000313" key="2">
    <source>
        <dbReference type="EMBL" id="TNN51351.1"/>
    </source>
</evidence>
<sequence>MIWRGVVGKQGLLRNPELIGKWMQVCSSHTQPARYRDGKHPEWLGDRAALAQLVARRDHNSRMRRGQGAVQEVVRGLAEGRWWAGQRGVTEAPGTRTSFSIFSVSLRVALLPRRGTSKSAEGQALTAEGERGGRGREEGREEGREANQPAGQKAAPGGGLRMEELWVSRSVHTVGTQEHLC</sequence>
<feature type="region of interest" description="Disordered" evidence="1">
    <location>
        <begin position="115"/>
        <end position="162"/>
    </location>
</feature>
<feature type="compositionally biased region" description="Low complexity" evidence="1">
    <location>
        <begin position="146"/>
        <end position="155"/>
    </location>
</feature>
<keyword evidence="3" id="KW-1185">Reference proteome</keyword>